<dbReference type="EMBL" id="OY569118">
    <property type="protein sequence ID" value="CAJ1001854.1"/>
    <property type="molecule type" value="Genomic_DNA"/>
</dbReference>
<proteinExistence type="predicted"/>
<evidence type="ECO:0000256" key="1">
    <source>
        <dbReference type="SAM" id="Phobius"/>
    </source>
</evidence>
<keyword evidence="1" id="KW-0472">Membrane</keyword>
<sequence>MNNNLENKQQENQIIKISNFIRDYAIISTFLIYFLGYIYTAGELFFFANGMDNFPLSLDLFLKNGIYVSLLLLALFIFSSFIYWGFMTYTTKRKKKFIRNLNPFNWKIIINFAFLIIYVVLSIFILYNIDEYLIFAYSIATQFIIFFTWCLVINQMVYEQYQLNVKIKDYLSRDDNQSEKYIRFSDDSSIFILSRFKQISSYNGYLIVCFSLLLILMVFAWGLVSQKIHIKKYTDGEGAFKFATVYNEKGQKQKYLIIDTTKDLLIGYQKGSLVIFPTSKISKIEMNDVVLKRGKIEDSSSGLSEEEKKVIETINKYYIVRTKTLNAKELLELITKKFYRDEWNYEPEQVISKRLEISKEYNGRKIDQFITFKATRPTKIGNKYEVLVNEYWYDENISVKYIIEKEDGSPSWKISSVNYNNYFLRFE</sequence>
<keyword evidence="3" id="KW-1185">Reference proteome</keyword>
<keyword evidence="1" id="KW-0812">Transmembrane</keyword>
<keyword evidence="1" id="KW-1133">Transmembrane helix</keyword>
<name>A0AA48M5X6_9BACL</name>
<dbReference type="RefSeq" id="WP_304415233.1">
    <property type="nucleotide sequence ID" value="NZ_OY569118.1"/>
</dbReference>
<organism evidence="2 3">
    <name type="scientific">Brevibacillus aydinogluensis</name>
    <dbReference type="NCBI Taxonomy" id="927786"/>
    <lineage>
        <taxon>Bacteria</taxon>
        <taxon>Bacillati</taxon>
        <taxon>Bacillota</taxon>
        <taxon>Bacilli</taxon>
        <taxon>Bacillales</taxon>
        <taxon>Paenibacillaceae</taxon>
        <taxon>Brevibacillus</taxon>
    </lineage>
</organism>
<feature type="transmembrane region" description="Helical" evidence="1">
    <location>
        <begin position="108"/>
        <end position="127"/>
    </location>
</feature>
<feature type="transmembrane region" description="Helical" evidence="1">
    <location>
        <begin position="66"/>
        <end position="87"/>
    </location>
</feature>
<gene>
    <name evidence="2" type="ORF">BSPP4475_05945</name>
</gene>
<dbReference type="KEGG" id="bayd:BSPP4475_05945"/>
<dbReference type="AlphaFoldDB" id="A0AA48M5X6"/>
<evidence type="ECO:0000313" key="3">
    <source>
        <dbReference type="Proteomes" id="UP001189619"/>
    </source>
</evidence>
<feature type="transmembrane region" description="Helical" evidence="1">
    <location>
        <begin position="24"/>
        <end position="46"/>
    </location>
</feature>
<dbReference type="Proteomes" id="UP001189619">
    <property type="component" value="Chromosome"/>
</dbReference>
<feature type="transmembrane region" description="Helical" evidence="1">
    <location>
        <begin position="133"/>
        <end position="153"/>
    </location>
</feature>
<evidence type="ECO:0000313" key="2">
    <source>
        <dbReference type="EMBL" id="CAJ1001854.1"/>
    </source>
</evidence>
<reference evidence="2" key="1">
    <citation type="submission" date="2023-07" db="EMBL/GenBank/DDBJ databases">
        <authorList>
            <person name="Ivanov I."/>
            <person name="Teneva D."/>
            <person name="Stoikov I."/>
        </authorList>
    </citation>
    <scope>NUCLEOTIDE SEQUENCE</scope>
    <source>
        <strain evidence="2">4475</strain>
    </source>
</reference>
<feature type="transmembrane region" description="Helical" evidence="1">
    <location>
        <begin position="204"/>
        <end position="224"/>
    </location>
</feature>
<protein>
    <submittedName>
        <fullName evidence="2">Uncharacterized protein</fullName>
    </submittedName>
</protein>
<accession>A0AA48M5X6</accession>